<reference evidence="2 5" key="3">
    <citation type="submission" date="2019-12" db="EMBL/GenBank/DDBJ databases">
        <title>Chromosome-level assembly of the Caenorhabditis remanei genome.</title>
        <authorList>
            <person name="Teterina A.A."/>
            <person name="Willis J.H."/>
            <person name="Phillips P.C."/>
        </authorList>
    </citation>
    <scope>NUCLEOTIDE SEQUENCE [LARGE SCALE GENOMIC DNA]</scope>
    <source>
        <strain evidence="2 5">PX506</strain>
        <tissue evidence="2">Whole organism</tissue>
    </source>
</reference>
<evidence type="ECO:0000313" key="3">
    <source>
        <dbReference type="EMBL" id="OZG08224.1"/>
    </source>
</evidence>
<dbReference type="Proteomes" id="UP000483820">
    <property type="component" value="Chromosome X"/>
</dbReference>
<dbReference type="EMBL" id="WUAV01000006">
    <property type="protein sequence ID" value="KAF1745754.1"/>
    <property type="molecule type" value="Genomic_DNA"/>
</dbReference>
<accession>A0A261BD42</accession>
<comment type="caution">
    <text evidence="3">The sequence shown here is derived from an EMBL/GenBank/DDBJ whole genome shotgun (WGS) entry which is preliminary data.</text>
</comment>
<protein>
    <recommendedName>
        <fullName evidence="6">SXP/RAL-2 family protein Ani s 5-like cation-binding domain-containing protein</fullName>
    </recommendedName>
</protein>
<keyword evidence="1" id="KW-0732">Signal</keyword>
<evidence type="ECO:0000313" key="4">
    <source>
        <dbReference type="Proteomes" id="UP000216624"/>
    </source>
</evidence>
<proteinExistence type="predicted"/>
<feature type="signal peptide" evidence="1">
    <location>
        <begin position="1"/>
        <end position="18"/>
    </location>
</feature>
<sequence>MKRVLIFLLFVLTASVLAKDSRINQLFWRKFTPRAMSSTTEAPGEFQKNMNMTNAKEVMDVLNTLVKVQRDQANIINVRDAKSEEFEKKVMNFMDQTTDVLQKLDKKIKMLQRIFHKIASDIEE</sequence>
<feature type="chain" id="PRO_5044571778" description="SXP/RAL-2 family protein Ani s 5-like cation-binding domain-containing protein" evidence="1">
    <location>
        <begin position="19"/>
        <end position="124"/>
    </location>
</feature>
<evidence type="ECO:0000256" key="1">
    <source>
        <dbReference type="SAM" id="SignalP"/>
    </source>
</evidence>
<evidence type="ECO:0000313" key="2">
    <source>
        <dbReference type="EMBL" id="KAF1745754.1"/>
    </source>
</evidence>
<gene>
    <name evidence="3" type="ORF">FL82_00121</name>
    <name evidence="2" type="ORF">GCK72_022201</name>
</gene>
<dbReference type="Proteomes" id="UP000216624">
    <property type="component" value="Unassembled WGS sequence"/>
</dbReference>
<name>A0A261BD42_CAERE</name>
<feature type="non-terminal residue" evidence="3">
    <location>
        <position position="1"/>
    </location>
</feature>
<reference evidence="3" key="2">
    <citation type="submission" date="2017-08" db="EMBL/GenBank/DDBJ databases">
        <authorList>
            <person name="de Groot N.N."/>
        </authorList>
    </citation>
    <scope>NUCLEOTIDE SEQUENCE [LARGE SCALE GENOMIC DNA]</scope>
    <source>
        <strain evidence="3">PX439</strain>
    </source>
</reference>
<dbReference type="EMBL" id="NMWX01000001">
    <property type="protein sequence ID" value="OZG08224.1"/>
    <property type="molecule type" value="Genomic_DNA"/>
</dbReference>
<reference evidence="4" key="1">
    <citation type="submission" date="2017-08" db="EMBL/GenBank/DDBJ databases">
        <authorList>
            <person name="Fierst J.L."/>
        </authorList>
    </citation>
    <scope>NUCLEOTIDE SEQUENCE [LARGE SCALE GENOMIC DNA]</scope>
    <source>
        <strain evidence="4">PX439</strain>
    </source>
</reference>
<dbReference type="AlphaFoldDB" id="A0A261BD42"/>
<keyword evidence="4" id="KW-1185">Reference proteome</keyword>
<evidence type="ECO:0000313" key="5">
    <source>
        <dbReference type="Proteomes" id="UP000483820"/>
    </source>
</evidence>
<evidence type="ECO:0008006" key="6">
    <source>
        <dbReference type="Google" id="ProtNLM"/>
    </source>
</evidence>
<organism evidence="3 4">
    <name type="scientific">Caenorhabditis remanei</name>
    <name type="common">Caenorhabditis vulgaris</name>
    <dbReference type="NCBI Taxonomy" id="31234"/>
    <lineage>
        <taxon>Eukaryota</taxon>
        <taxon>Metazoa</taxon>
        <taxon>Ecdysozoa</taxon>
        <taxon>Nematoda</taxon>
        <taxon>Chromadorea</taxon>
        <taxon>Rhabditida</taxon>
        <taxon>Rhabditina</taxon>
        <taxon>Rhabditomorpha</taxon>
        <taxon>Rhabditoidea</taxon>
        <taxon>Rhabditidae</taxon>
        <taxon>Peloderinae</taxon>
        <taxon>Caenorhabditis</taxon>
    </lineage>
</organism>